<protein>
    <submittedName>
        <fullName evidence="1">Uncharacterized protein</fullName>
    </submittedName>
</protein>
<sequence>MYSVRGRRLWSGGHVCGLIRGLIRSLTHGLIRCLIRGPILVAALLLISGCAGNEAYSGNGLGNKPPLPVIRTAADAAITVIQGSYCWSTTDKSGDTAQGVCVDYASAGELAQGKPSEAVRPGEKITFRFDNVKQPTETTVTLFKNGLSAQVAAADGSFEVPHEPGTYVYDLFAVWLKDPVKRVSEGTSSYVFSVRVE</sequence>
<dbReference type="AlphaFoldDB" id="A0A3P3U133"/>
<dbReference type="Proteomes" id="UP000267017">
    <property type="component" value="Unassembled WGS sequence"/>
</dbReference>
<evidence type="ECO:0000313" key="2">
    <source>
        <dbReference type="Proteomes" id="UP000267017"/>
    </source>
</evidence>
<organism evidence="1 2">
    <name type="scientific">Paenibacillus oralis</name>
    <dbReference type="NCBI Taxonomy" id="2490856"/>
    <lineage>
        <taxon>Bacteria</taxon>
        <taxon>Bacillati</taxon>
        <taxon>Bacillota</taxon>
        <taxon>Bacilli</taxon>
        <taxon>Bacillales</taxon>
        <taxon>Paenibacillaceae</taxon>
        <taxon>Paenibacillus</taxon>
    </lineage>
</organism>
<dbReference type="EMBL" id="RRCN01000001">
    <property type="protein sequence ID" value="RRJ64061.1"/>
    <property type="molecule type" value="Genomic_DNA"/>
</dbReference>
<keyword evidence="2" id="KW-1185">Reference proteome</keyword>
<dbReference type="RefSeq" id="WP_128631882.1">
    <property type="nucleotide sequence ID" value="NZ_RRCN01000001.1"/>
</dbReference>
<proteinExistence type="predicted"/>
<comment type="caution">
    <text evidence="1">The sequence shown here is derived from an EMBL/GenBank/DDBJ whole genome shotgun (WGS) entry which is preliminary data.</text>
</comment>
<gene>
    <name evidence="1" type="ORF">EHV15_14830</name>
</gene>
<evidence type="ECO:0000313" key="1">
    <source>
        <dbReference type="EMBL" id="RRJ64061.1"/>
    </source>
</evidence>
<dbReference type="OrthoDB" id="1797983at2"/>
<name>A0A3P3U133_9BACL</name>
<accession>A0A3P3U133</accession>
<reference evidence="1 2" key="1">
    <citation type="submission" date="2018-11" db="EMBL/GenBank/DDBJ databases">
        <title>Genome sequencing of Paenibacillus sp. KCOM 3021 (= ChDC PVNT-B20).</title>
        <authorList>
            <person name="Kook J.-K."/>
            <person name="Park S.-N."/>
            <person name="Lim Y.K."/>
        </authorList>
    </citation>
    <scope>NUCLEOTIDE SEQUENCE [LARGE SCALE GENOMIC DNA]</scope>
    <source>
        <strain evidence="1 2">KCOM 3021</strain>
    </source>
</reference>